<feature type="non-terminal residue" evidence="1">
    <location>
        <position position="1"/>
    </location>
</feature>
<reference evidence="1 2" key="1">
    <citation type="submission" date="2024-02" db="EMBL/GenBank/DDBJ databases">
        <authorList>
            <person name="Vignale AGUSTIN F."/>
            <person name="Sosa J E."/>
            <person name="Modenutti C."/>
        </authorList>
    </citation>
    <scope>NUCLEOTIDE SEQUENCE [LARGE SCALE GENOMIC DNA]</scope>
</reference>
<keyword evidence="2" id="KW-1185">Reference proteome</keyword>
<accession>A0ABC8TFH3</accession>
<comment type="caution">
    <text evidence="1">The sequence shown here is derived from an EMBL/GenBank/DDBJ whole genome shotgun (WGS) entry which is preliminary data.</text>
</comment>
<dbReference type="EMBL" id="CAUOFW020005008">
    <property type="protein sequence ID" value="CAK9168111.1"/>
    <property type="molecule type" value="Genomic_DNA"/>
</dbReference>
<protein>
    <submittedName>
        <fullName evidence="1">Uncharacterized protein</fullName>
    </submittedName>
</protein>
<dbReference type="Proteomes" id="UP001642360">
    <property type="component" value="Unassembled WGS sequence"/>
</dbReference>
<organism evidence="1 2">
    <name type="scientific">Ilex paraguariensis</name>
    <name type="common">yerba mate</name>
    <dbReference type="NCBI Taxonomy" id="185542"/>
    <lineage>
        <taxon>Eukaryota</taxon>
        <taxon>Viridiplantae</taxon>
        <taxon>Streptophyta</taxon>
        <taxon>Embryophyta</taxon>
        <taxon>Tracheophyta</taxon>
        <taxon>Spermatophyta</taxon>
        <taxon>Magnoliopsida</taxon>
        <taxon>eudicotyledons</taxon>
        <taxon>Gunneridae</taxon>
        <taxon>Pentapetalae</taxon>
        <taxon>asterids</taxon>
        <taxon>campanulids</taxon>
        <taxon>Aquifoliales</taxon>
        <taxon>Aquifoliaceae</taxon>
        <taxon>Ilex</taxon>
    </lineage>
</organism>
<proteinExistence type="predicted"/>
<name>A0ABC8TFH3_9AQUA</name>
<evidence type="ECO:0000313" key="1">
    <source>
        <dbReference type="EMBL" id="CAK9168111.1"/>
    </source>
</evidence>
<dbReference type="AlphaFoldDB" id="A0ABC8TFH3"/>
<gene>
    <name evidence="1" type="ORF">ILEXP_LOCUS37443</name>
</gene>
<evidence type="ECO:0000313" key="2">
    <source>
        <dbReference type="Proteomes" id="UP001642360"/>
    </source>
</evidence>
<sequence length="80" mass="9625">ANGEHPRHRSEVYQHRSEVYRCNRDKSFFHRLEFVRMASERKSYKWQRNFERGFRNCITWVAIHRGVGKGYLVEVGIGVV</sequence>